<dbReference type="GO" id="GO:0000976">
    <property type="term" value="F:transcription cis-regulatory region binding"/>
    <property type="evidence" value="ECO:0007669"/>
    <property type="project" value="TreeGrafter"/>
</dbReference>
<dbReference type="Pfam" id="PF00440">
    <property type="entry name" value="TetR_N"/>
    <property type="match status" value="1"/>
</dbReference>
<feature type="DNA-binding region" description="H-T-H motif" evidence="2">
    <location>
        <begin position="47"/>
        <end position="66"/>
    </location>
</feature>
<dbReference type="InterPro" id="IPR009057">
    <property type="entry name" value="Homeodomain-like_sf"/>
</dbReference>
<dbReference type="STRING" id="349521.HCH_05481"/>
<dbReference type="InterPro" id="IPR001647">
    <property type="entry name" value="HTH_TetR"/>
</dbReference>
<dbReference type="InterPro" id="IPR050109">
    <property type="entry name" value="HTH-type_TetR-like_transc_reg"/>
</dbReference>
<dbReference type="Gene3D" id="1.10.357.10">
    <property type="entry name" value="Tetracycline Repressor, domain 2"/>
    <property type="match status" value="1"/>
</dbReference>
<feature type="compositionally biased region" description="Basic and acidic residues" evidence="3">
    <location>
        <begin position="1"/>
        <end position="17"/>
    </location>
</feature>
<feature type="domain" description="HTH tetR-type" evidence="4">
    <location>
        <begin position="24"/>
        <end position="84"/>
    </location>
</feature>
<protein>
    <submittedName>
        <fullName evidence="5">Transcriptional regulator</fullName>
    </submittedName>
</protein>
<dbReference type="InterPro" id="IPR036271">
    <property type="entry name" value="Tet_transcr_reg_TetR-rel_C_sf"/>
</dbReference>
<evidence type="ECO:0000313" key="6">
    <source>
        <dbReference type="Proteomes" id="UP000000238"/>
    </source>
</evidence>
<evidence type="ECO:0000259" key="4">
    <source>
        <dbReference type="PROSITE" id="PS50977"/>
    </source>
</evidence>
<keyword evidence="6" id="KW-1185">Reference proteome</keyword>
<evidence type="ECO:0000256" key="2">
    <source>
        <dbReference type="PROSITE-ProRule" id="PRU00335"/>
    </source>
</evidence>
<dbReference type="EMBL" id="CP000155">
    <property type="protein sequence ID" value="ABC32144.1"/>
    <property type="molecule type" value="Genomic_DNA"/>
</dbReference>
<dbReference type="SUPFAM" id="SSF48498">
    <property type="entry name" value="Tetracyclin repressor-like, C-terminal domain"/>
    <property type="match status" value="1"/>
</dbReference>
<dbReference type="Proteomes" id="UP000000238">
    <property type="component" value="Chromosome"/>
</dbReference>
<dbReference type="KEGG" id="hch:HCH_05481"/>
<organism evidence="5 6">
    <name type="scientific">Hahella chejuensis (strain KCTC 2396)</name>
    <dbReference type="NCBI Taxonomy" id="349521"/>
    <lineage>
        <taxon>Bacteria</taxon>
        <taxon>Pseudomonadati</taxon>
        <taxon>Pseudomonadota</taxon>
        <taxon>Gammaproteobacteria</taxon>
        <taxon>Oceanospirillales</taxon>
        <taxon>Hahellaceae</taxon>
        <taxon>Hahella</taxon>
    </lineage>
</organism>
<keyword evidence="1 2" id="KW-0238">DNA-binding</keyword>
<reference evidence="5 6" key="1">
    <citation type="journal article" date="2005" name="Nucleic Acids Res.">
        <title>Genomic blueprint of Hahella chejuensis, a marine microbe producing an algicidal agent.</title>
        <authorList>
            <person name="Jeong H."/>
            <person name="Yim J.H."/>
            <person name="Lee C."/>
            <person name="Choi S.-H."/>
            <person name="Park Y.K."/>
            <person name="Yoon S.H."/>
            <person name="Hur C.-G."/>
            <person name="Kang H.-Y."/>
            <person name="Kim D."/>
            <person name="Lee H.H."/>
            <person name="Park K.H."/>
            <person name="Park S.-H."/>
            <person name="Park H.-S."/>
            <person name="Lee H.K."/>
            <person name="Oh T.K."/>
            <person name="Kim J.F."/>
        </authorList>
    </citation>
    <scope>NUCLEOTIDE SEQUENCE [LARGE SCALE GENOMIC DNA]</scope>
    <source>
        <strain evidence="5 6">KCTC 2396</strain>
    </source>
</reference>
<sequence length="232" mass="26617">MREKTEAQEPENKRGRPLDPALQRQRKDDLLDAAFELLREKSYRSITIRDIAEKAGMKSAMISYYFGSKEDLFIALIERLGEQQFGRIVEVVSQPDPIRGFIRAAITRIVDCPPLITFIIDEVLSERGRLQDRFIDLMPRRMAMFLPKLMESEQKKGNLRADVDPKWAAFSLVNLIITPFIGGPVRRRAWDMSDELVSSDEWIEHVYRMFMSGCGAAPKCSPQPNPQSNSQP</sequence>
<dbReference type="SUPFAM" id="SSF46689">
    <property type="entry name" value="Homeodomain-like"/>
    <property type="match status" value="1"/>
</dbReference>
<dbReference type="RefSeq" id="WP_011399207.1">
    <property type="nucleotide sequence ID" value="NC_007645.1"/>
</dbReference>
<gene>
    <name evidence="5" type="ordered locus">HCH_05481</name>
</gene>
<dbReference type="OrthoDB" id="2356263at2"/>
<name>Q2SB30_HAHCH</name>
<dbReference type="eggNOG" id="COG1309">
    <property type="taxonomic scope" value="Bacteria"/>
</dbReference>
<feature type="region of interest" description="Disordered" evidence="3">
    <location>
        <begin position="1"/>
        <end position="22"/>
    </location>
</feature>
<dbReference type="HOGENOM" id="CLU_1276388_0_0_6"/>
<evidence type="ECO:0000313" key="5">
    <source>
        <dbReference type="EMBL" id="ABC32144.1"/>
    </source>
</evidence>
<dbReference type="PRINTS" id="PR00455">
    <property type="entry name" value="HTHTETR"/>
</dbReference>
<dbReference type="GO" id="GO:0003700">
    <property type="term" value="F:DNA-binding transcription factor activity"/>
    <property type="evidence" value="ECO:0007669"/>
    <property type="project" value="TreeGrafter"/>
</dbReference>
<evidence type="ECO:0000256" key="3">
    <source>
        <dbReference type="SAM" id="MobiDB-lite"/>
    </source>
</evidence>
<dbReference type="AlphaFoldDB" id="Q2SB30"/>
<proteinExistence type="predicted"/>
<accession>Q2SB30</accession>
<dbReference type="PANTHER" id="PTHR30055:SF226">
    <property type="entry name" value="HTH-TYPE TRANSCRIPTIONAL REGULATOR PKSA"/>
    <property type="match status" value="1"/>
</dbReference>
<dbReference type="PROSITE" id="PS50977">
    <property type="entry name" value="HTH_TETR_2"/>
    <property type="match status" value="1"/>
</dbReference>
<evidence type="ECO:0000256" key="1">
    <source>
        <dbReference type="ARBA" id="ARBA00023125"/>
    </source>
</evidence>
<dbReference type="PANTHER" id="PTHR30055">
    <property type="entry name" value="HTH-TYPE TRANSCRIPTIONAL REGULATOR RUTR"/>
    <property type="match status" value="1"/>
</dbReference>